<evidence type="ECO:0000313" key="1">
    <source>
        <dbReference type="EMBL" id="TYS68688.1"/>
    </source>
</evidence>
<dbReference type="EMBL" id="VTEV01000003">
    <property type="protein sequence ID" value="TYS68688.1"/>
    <property type="molecule type" value="Genomic_DNA"/>
</dbReference>
<sequence length="88" mass="10318">MYEYHYIIGDDIVIHQGFITATSEPMAMKRLETEVHPKVKAWDRVHAAQRKCECGSDDDVINYVVGNITHIECRKCRFKHIIQMKKAR</sequence>
<accession>A0A5D4T241</accession>
<organism evidence="1 2">
    <name type="scientific">Sutcliffiella horikoshii</name>
    <dbReference type="NCBI Taxonomy" id="79883"/>
    <lineage>
        <taxon>Bacteria</taxon>
        <taxon>Bacillati</taxon>
        <taxon>Bacillota</taxon>
        <taxon>Bacilli</taxon>
        <taxon>Bacillales</taxon>
        <taxon>Bacillaceae</taxon>
        <taxon>Sutcliffiella</taxon>
    </lineage>
</organism>
<name>A0A5D4T241_9BACI</name>
<dbReference type="Proteomes" id="UP000322524">
    <property type="component" value="Unassembled WGS sequence"/>
</dbReference>
<protein>
    <submittedName>
        <fullName evidence="1">Uncharacterized protein</fullName>
    </submittedName>
</protein>
<proteinExistence type="predicted"/>
<gene>
    <name evidence="1" type="ORF">FZC76_07010</name>
</gene>
<comment type="caution">
    <text evidence="1">The sequence shown here is derived from an EMBL/GenBank/DDBJ whole genome shotgun (WGS) entry which is preliminary data.</text>
</comment>
<evidence type="ECO:0000313" key="2">
    <source>
        <dbReference type="Proteomes" id="UP000322524"/>
    </source>
</evidence>
<dbReference type="RefSeq" id="WP_148987555.1">
    <property type="nucleotide sequence ID" value="NZ_VTEV01000003.1"/>
</dbReference>
<dbReference type="AlphaFoldDB" id="A0A5D4T241"/>
<reference evidence="1 2" key="1">
    <citation type="submission" date="2019-08" db="EMBL/GenBank/DDBJ databases">
        <title>Bacillus genomes from the desert of Cuatro Cienegas, Coahuila.</title>
        <authorList>
            <person name="Olmedo-Alvarez G."/>
        </authorList>
    </citation>
    <scope>NUCLEOTIDE SEQUENCE [LARGE SCALE GENOMIC DNA]</scope>
    <source>
        <strain evidence="1 2">CH28_1T</strain>
    </source>
</reference>